<dbReference type="Pfam" id="PF04773">
    <property type="entry name" value="FecR"/>
    <property type="match status" value="1"/>
</dbReference>
<protein>
    <recommendedName>
        <fullName evidence="2">FecR protein domain-containing protein</fullName>
    </recommendedName>
</protein>
<accession>A0A1V4T246</accession>
<dbReference type="STRING" id="64969.SAMN02745127_03064"/>
<evidence type="ECO:0000256" key="1">
    <source>
        <dbReference type="SAM" id="Phobius"/>
    </source>
</evidence>
<evidence type="ECO:0000313" key="3">
    <source>
        <dbReference type="EMBL" id="OPX54239.1"/>
    </source>
</evidence>
<proteinExistence type="predicted"/>
<keyword evidence="1" id="KW-0812">Transmembrane</keyword>
<comment type="caution">
    <text evidence="3">The sequence shown here is derived from an EMBL/GenBank/DDBJ whole genome shotgun (WGS) entry which is preliminary data.</text>
</comment>
<dbReference type="PANTHER" id="PTHR38731">
    <property type="entry name" value="LIPL45-RELATED LIPOPROTEIN-RELATED"/>
    <property type="match status" value="1"/>
</dbReference>
<feature type="domain" description="FecR protein" evidence="2">
    <location>
        <begin position="160"/>
        <end position="245"/>
    </location>
</feature>
<gene>
    <name evidence="3" type="ORF">BTE48_15180</name>
</gene>
<dbReference type="AlphaFoldDB" id="A0A1V4T246"/>
<keyword evidence="4" id="KW-1185">Reference proteome</keyword>
<organism evidence="3 4">
    <name type="scientific">Oceanospirillum multiglobuliferum</name>
    <dbReference type="NCBI Taxonomy" id="64969"/>
    <lineage>
        <taxon>Bacteria</taxon>
        <taxon>Pseudomonadati</taxon>
        <taxon>Pseudomonadota</taxon>
        <taxon>Gammaproteobacteria</taxon>
        <taxon>Oceanospirillales</taxon>
        <taxon>Oceanospirillaceae</taxon>
        <taxon>Oceanospirillum</taxon>
    </lineage>
</organism>
<name>A0A1V4T246_9GAMM</name>
<reference evidence="3 4" key="1">
    <citation type="submission" date="2017-01" db="EMBL/GenBank/DDBJ databases">
        <title>Genome Sequencing of a Marine Spirillum, Oceanospirillum multiglobuliferum ATCC 33336, from Japan.</title>
        <authorList>
            <person name="Carney J.G."/>
            <person name="Trachtenberg A.M."/>
            <person name="Rheaume B.A."/>
            <person name="Linnane J.D."/>
            <person name="Pitts N.L."/>
            <person name="Mykles D.L."/>
            <person name="Maclea K.S."/>
        </authorList>
    </citation>
    <scope>NUCLEOTIDE SEQUENCE [LARGE SCALE GENOMIC DNA]</scope>
    <source>
        <strain evidence="3 4">ATCC 33336</strain>
    </source>
</reference>
<sequence>MHKPFFQGISLNTQCRNRLTLNVYAFLICTFALALLLLPQQSQARSAKKTTAPISVAKVVAVTGQVEVFSENHTLRPLETGSIIQQGDKIKTFSGASLKLKMLDNSSLTIQENQNIAINDYRVMSEPIGEILFLHGKAELWSQYDEVRLLKKGSVIYQGDRIKTSDASSVQIKMVDQGYFAVRPNSEVEISEYIFNKGLADRVNAKLISGGLRSITGQIGQANKKSFRLSTPVATMGIRGTDLVAFYVPETSSQQIGAQSGSYLQVLSGEAVLANQVGIQSVKKNEVAYTASSNVLPVSLDETPELFNQPTYEQEIAGVNDIITTPEVILPAWKSSGMMITGYSAKRGISYLTQTRESPQLLTLGAMENSINTYSSISGFGLQLNYQEVAAEHQQGPLFYAGIEYLRDQAKNIEYGSTHQAFWLGTKLQINDKLKLDIDYQNLSVDQNTATTTAFIDVAQLLQLTLQARLNKRLALTYHAQHLKTESALWQDKSQSIGAGFIYNFETWHTLVAAQLMKGHYTEQKTKQLLFDADSMTNLQLQLNSQIKPWLSSAINLSSRTVSPPFAHNQTHQYAQIILKAEVSPQFAVVATSGWQRADLKNHRLNEVKLQFQF</sequence>
<dbReference type="InterPro" id="IPR006860">
    <property type="entry name" value="FecR"/>
</dbReference>
<dbReference type="EMBL" id="MTSM01000031">
    <property type="protein sequence ID" value="OPX54239.1"/>
    <property type="molecule type" value="Genomic_DNA"/>
</dbReference>
<keyword evidence="1" id="KW-1133">Transmembrane helix</keyword>
<keyword evidence="1" id="KW-0472">Membrane</keyword>
<dbReference type="Proteomes" id="UP000191418">
    <property type="component" value="Unassembled WGS sequence"/>
</dbReference>
<evidence type="ECO:0000313" key="4">
    <source>
        <dbReference type="Proteomes" id="UP000191418"/>
    </source>
</evidence>
<feature type="transmembrane region" description="Helical" evidence="1">
    <location>
        <begin position="21"/>
        <end position="38"/>
    </location>
</feature>
<evidence type="ECO:0000259" key="2">
    <source>
        <dbReference type="Pfam" id="PF04773"/>
    </source>
</evidence>